<reference evidence="1" key="1">
    <citation type="journal article" date="2022" name="bioRxiv">
        <title>Sequencing and chromosome-scale assembly of the giantPleurodeles waltlgenome.</title>
        <authorList>
            <person name="Brown T."/>
            <person name="Elewa A."/>
            <person name="Iarovenko S."/>
            <person name="Subramanian E."/>
            <person name="Araus A.J."/>
            <person name="Petzold A."/>
            <person name="Susuki M."/>
            <person name="Suzuki K.-i.T."/>
            <person name="Hayashi T."/>
            <person name="Toyoda A."/>
            <person name="Oliveira C."/>
            <person name="Osipova E."/>
            <person name="Leigh N.D."/>
            <person name="Simon A."/>
            <person name="Yun M.H."/>
        </authorList>
    </citation>
    <scope>NUCLEOTIDE SEQUENCE</scope>
    <source>
        <strain evidence="1">20211129_DDA</strain>
        <tissue evidence="1">Liver</tissue>
    </source>
</reference>
<gene>
    <name evidence="1" type="ORF">NDU88_001836</name>
</gene>
<evidence type="ECO:0000313" key="1">
    <source>
        <dbReference type="EMBL" id="KAJ1113594.1"/>
    </source>
</evidence>
<proteinExistence type="predicted"/>
<dbReference type="EMBL" id="JANPWB010000012">
    <property type="protein sequence ID" value="KAJ1113594.1"/>
    <property type="molecule type" value="Genomic_DNA"/>
</dbReference>
<organism evidence="1 2">
    <name type="scientific">Pleurodeles waltl</name>
    <name type="common">Iberian ribbed newt</name>
    <dbReference type="NCBI Taxonomy" id="8319"/>
    <lineage>
        <taxon>Eukaryota</taxon>
        <taxon>Metazoa</taxon>
        <taxon>Chordata</taxon>
        <taxon>Craniata</taxon>
        <taxon>Vertebrata</taxon>
        <taxon>Euteleostomi</taxon>
        <taxon>Amphibia</taxon>
        <taxon>Batrachia</taxon>
        <taxon>Caudata</taxon>
        <taxon>Salamandroidea</taxon>
        <taxon>Salamandridae</taxon>
        <taxon>Pleurodelinae</taxon>
        <taxon>Pleurodeles</taxon>
    </lineage>
</organism>
<evidence type="ECO:0000313" key="2">
    <source>
        <dbReference type="Proteomes" id="UP001066276"/>
    </source>
</evidence>
<comment type="caution">
    <text evidence="1">The sequence shown here is derived from an EMBL/GenBank/DDBJ whole genome shotgun (WGS) entry which is preliminary data.</text>
</comment>
<sequence length="146" mass="15997">MAAVPCGYTTVWRRGGRTCWLFPGGSPALCWRSRTEECVLERSRVYSSMLPGPLGEVASCVAGEPLALRGGVVMASIPVLEPFVIDGHPSALAARWKEWLDRLETYFAAAAVENDRRRPMLLHLGGAAVHRLGRSVVEEGPPYTYQ</sequence>
<name>A0AAV7NDQ2_PLEWA</name>
<dbReference type="Proteomes" id="UP001066276">
    <property type="component" value="Chromosome 8"/>
</dbReference>
<accession>A0AAV7NDQ2</accession>
<keyword evidence="2" id="KW-1185">Reference proteome</keyword>
<protein>
    <submittedName>
        <fullName evidence="1">Uncharacterized protein</fullName>
    </submittedName>
</protein>
<dbReference type="AlphaFoldDB" id="A0AAV7NDQ2"/>